<keyword evidence="5 10" id="KW-0858">Xylan degradation</keyword>
<dbReference type="InterPro" id="IPR033119">
    <property type="entry name" value="GH11_AS_2"/>
</dbReference>
<feature type="domain" description="GH11" evidence="13">
    <location>
        <begin position="42"/>
        <end position="232"/>
    </location>
</feature>
<dbReference type="PROSITE" id="PS00776">
    <property type="entry name" value="GH11_1"/>
    <property type="match status" value="1"/>
</dbReference>
<feature type="active site" description="Proton donor" evidence="10">
    <location>
        <position position="219"/>
    </location>
</feature>
<comment type="caution">
    <text evidence="14">The sequence shown here is derived from an EMBL/GenBank/DDBJ whole genome shotgun (WGS) entry which is preliminary data.</text>
</comment>
<comment type="pathway">
    <text evidence="2 10 11">Glycan degradation; xylan degradation.</text>
</comment>
<protein>
    <recommendedName>
        <fullName evidence="4 10">Endo-1,4-beta-xylanase</fullName>
        <ecNumber evidence="4 10">3.2.1.8</ecNumber>
    </recommendedName>
</protein>
<comment type="similarity">
    <text evidence="3 10 11">Belongs to the glycosyl hydrolase 11 (cellulase G) family.</text>
</comment>
<name>A0A0F4ZHJ3_9PEZI</name>
<keyword evidence="12" id="KW-0732">Signal</keyword>
<dbReference type="PANTHER" id="PTHR46828:SF2">
    <property type="entry name" value="ENDO-1,4-BETA-XYLANASE A-RELATED"/>
    <property type="match status" value="1"/>
</dbReference>
<evidence type="ECO:0000259" key="13">
    <source>
        <dbReference type="PROSITE" id="PS51761"/>
    </source>
</evidence>
<keyword evidence="15" id="KW-1185">Reference proteome</keyword>
<feature type="active site" description="Nucleophile" evidence="10">
    <location>
        <position position="128"/>
    </location>
</feature>
<feature type="chain" id="PRO_5002482473" description="Endo-1,4-beta-xylanase" evidence="12">
    <location>
        <begin position="20"/>
        <end position="232"/>
    </location>
</feature>
<evidence type="ECO:0000256" key="10">
    <source>
        <dbReference type="PROSITE-ProRule" id="PRU01097"/>
    </source>
</evidence>
<dbReference type="Gene3D" id="2.60.120.180">
    <property type="match status" value="1"/>
</dbReference>
<proteinExistence type="inferred from homology"/>
<dbReference type="OrthoDB" id="2115822at2759"/>
<evidence type="ECO:0000256" key="6">
    <source>
        <dbReference type="ARBA" id="ARBA00022801"/>
    </source>
</evidence>
<dbReference type="InterPro" id="IPR001137">
    <property type="entry name" value="Glyco_hydro_11"/>
</dbReference>
<evidence type="ECO:0000256" key="8">
    <source>
        <dbReference type="ARBA" id="ARBA00023295"/>
    </source>
</evidence>
<evidence type="ECO:0000256" key="11">
    <source>
        <dbReference type="RuleBase" id="RU362015"/>
    </source>
</evidence>
<dbReference type="GO" id="GO:0045493">
    <property type="term" value="P:xylan catabolic process"/>
    <property type="evidence" value="ECO:0007669"/>
    <property type="project" value="UniProtKB-UniRule"/>
</dbReference>
<evidence type="ECO:0000313" key="14">
    <source>
        <dbReference type="EMBL" id="KKA30007.1"/>
    </source>
</evidence>
<accession>A0A0F4ZHJ3</accession>
<organism evidence="14 15">
    <name type="scientific">Thielaviopsis punctulata</name>
    <dbReference type="NCBI Taxonomy" id="72032"/>
    <lineage>
        <taxon>Eukaryota</taxon>
        <taxon>Fungi</taxon>
        <taxon>Dikarya</taxon>
        <taxon>Ascomycota</taxon>
        <taxon>Pezizomycotina</taxon>
        <taxon>Sordariomycetes</taxon>
        <taxon>Hypocreomycetidae</taxon>
        <taxon>Microascales</taxon>
        <taxon>Ceratocystidaceae</taxon>
        <taxon>Thielaviopsis</taxon>
    </lineage>
</organism>
<dbReference type="Proteomes" id="UP000033483">
    <property type="component" value="Unassembled WGS sequence"/>
</dbReference>
<dbReference type="PROSITE" id="PS00777">
    <property type="entry name" value="GH11_2"/>
    <property type="match status" value="1"/>
</dbReference>
<evidence type="ECO:0000256" key="3">
    <source>
        <dbReference type="ARBA" id="ARBA00007792"/>
    </source>
</evidence>
<evidence type="ECO:0000256" key="5">
    <source>
        <dbReference type="ARBA" id="ARBA00022651"/>
    </source>
</evidence>
<keyword evidence="6 10" id="KW-0378">Hydrolase</keyword>
<evidence type="ECO:0000256" key="9">
    <source>
        <dbReference type="ARBA" id="ARBA00023326"/>
    </source>
</evidence>
<sequence>MVSFTTLLAAAATFTGIMASPVAMPDVPEFNTTDSGELVERGMTTSSTGMNGGYYYSFWTDGGTDVTYNNGAGGSYSVSWTKGRGGNFVAGKGWSTGAARTINFKGDFDPQGNSYLSVYGWTKSPLIEYYIVENFGTYNPSSGATKVGTVYSDGSSYELFKLTRTNAPSIEGTATFTQYWAVRANKRSSGTVTTGNIFNAWADHGMHLGTFNYQILATEGYFSSGYSSITVS</sequence>
<dbReference type="InterPro" id="IPR013319">
    <property type="entry name" value="GH11/12"/>
</dbReference>
<evidence type="ECO:0000256" key="7">
    <source>
        <dbReference type="ARBA" id="ARBA00023277"/>
    </source>
</evidence>
<gene>
    <name evidence="14" type="ORF">TD95_004395</name>
</gene>
<dbReference type="Pfam" id="PF00457">
    <property type="entry name" value="Glyco_hydro_11"/>
    <property type="match status" value="1"/>
</dbReference>
<evidence type="ECO:0000256" key="12">
    <source>
        <dbReference type="SAM" id="SignalP"/>
    </source>
</evidence>
<evidence type="ECO:0000256" key="4">
    <source>
        <dbReference type="ARBA" id="ARBA00012590"/>
    </source>
</evidence>
<dbReference type="PROSITE" id="PS51761">
    <property type="entry name" value="GH11_3"/>
    <property type="match status" value="1"/>
</dbReference>
<evidence type="ECO:0000313" key="15">
    <source>
        <dbReference type="Proteomes" id="UP000033483"/>
    </source>
</evidence>
<dbReference type="FunFam" id="2.60.120.180:FF:000001">
    <property type="entry name" value="Endo-1,4-beta-xylanase"/>
    <property type="match status" value="1"/>
</dbReference>
<keyword evidence="9 10" id="KW-0624">Polysaccharide degradation</keyword>
<dbReference type="AlphaFoldDB" id="A0A0F4ZHJ3"/>
<dbReference type="InterPro" id="IPR018208">
    <property type="entry name" value="GH11_AS_1"/>
</dbReference>
<keyword evidence="7 10" id="KW-0119">Carbohydrate metabolism</keyword>
<dbReference type="UniPathway" id="UPA00114"/>
<dbReference type="EC" id="3.2.1.8" evidence="4 10"/>
<dbReference type="EMBL" id="LAEV01000593">
    <property type="protein sequence ID" value="KKA30007.1"/>
    <property type="molecule type" value="Genomic_DNA"/>
</dbReference>
<evidence type="ECO:0000256" key="2">
    <source>
        <dbReference type="ARBA" id="ARBA00004851"/>
    </source>
</evidence>
<dbReference type="PRINTS" id="PR00911">
    <property type="entry name" value="GLHYDRLASE11"/>
</dbReference>
<evidence type="ECO:0000256" key="1">
    <source>
        <dbReference type="ARBA" id="ARBA00000681"/>
    </source>
</evidence>
<reference evidence="14 15" key="1">
    <citation type="submission" date="2015-03" db="EMBL/GenBank/DDBJ databases">
        <authorList>
            <person name="Radwan O."/>
            <person name="Al-Naeli F.A."/>
            <person name="Rendon G.A."/>
            <person name="Fields C."/>
        </authorList>
    </citation>
    <scope>NUCLEOTIDE SEQUENCE [LARGE SCALE GENOMIC DNA]</scope>
    <source>
        <strain evidence="14">CR-DP1</strain>
    </source>
</reference>
<keyword evidence="8 10" id="KW-0326">Glycosidase</keyword>
<dbReference type="SUPFAM" id="SSF49899">
    <property type="entry name" value="Concanavalin A-like lectins/glucanases"/>
    <property type="match status" value="1"/>
</dbReference>
<dbReference type="InterPro" id="IPR033123">
    <property type="entry name" value="GH11_dom"/>
</dbReference>
<dbReference type="GO" id="GO:0031176">
    <property type="term" value="F:endo-1,4-beta-xylanase activity"/>
    <property type="evidence" value="ECO:0007669"/>
    <property type="project" value="UniProtKB-UniRule"/>
</dbReference>
<comment type="catalytic activity">
    <reaction evidence="1 10 11">
        <text>Endohydrolysis of (1-&gt;4)-beta-D-xylosidic linkages in xylans.</text>
        <dbReference type="EC" id="3.2.1.8"/>
    </reaction>
</comment>
<dbReference type="InterPro" id="IPR013320">
    <property type="entry name" value="ConA-like_dom_sf"/>
</dbReference>
<feature type="signal peptide" evidence="12">
    <location>
        <begin position="1"/>
        <end position="19"/>
    </location>
</feature>
<dbReference type="PANTHER" id="PTHR46828">
    <property type="entry name" value="ENDO-1,4-BETA-XYLANASE A-RELATED"/>
    <property type="match status" value="1"/>
</dbReference>